<dbReference type="InterPro" id="IPR057370">
    <property type="entry name" value="ELLD"/>
</dbReference>
<comment type="caution">
    <text evidence="6">The sequence shown here is derived from an EMBL/GenBank/DDBJ whole genome shotgun (WGS) entry which is preliminary data.</text>
</comment>
<dbReference type="PROSITE" id="PS51935">
    <property type="entry name" value="NLPC_P60"/>
    <property type="match status" value="1"/>
</dbReference>
<evidence type="ECO:0000256" key="4">
    <source>
        <dbReference type="ARBA" id="ARBA00022807"/>
    </source>
</evidence>
<dbReference type="Gene3D" id="2.30.30.40">
    <property type="entry name" value="SH3 Domains"/>
    <property type="match status" value="1"/>
</dbReference>
<evidence type="ECO:0000313" key="7">
    <source>
        <dbReference type="Proteomes" id="UP001256711"/>
    </source>
</evidence>
<evidence type="ECO:0000256" key="2">
    <source>
        <dbReference type="ARBA" id="ARBA00022670"/>
    </source>
</evidence>
<evidence type="ECO:0000259" key="5">
    <source>
        <dbReference type="PROSITE" id="PS51935"/>
    </source>
</evidence>
<keyword evidence="3" id="KW-0378">Hydrolase</keyword>
<sequence>MAGSISKFIERMNYWCVTVSLGYDQSNRLDFRDGGETDCSALVLHALKEAGFDVGNATYTGNMRSNLTARGWKVVVVNGSPKAGDILLNDVHHVAAYIGNGKLAQASIDENGRATGGKGGDQTGRETNISPYYNYPWNCYLRWTGTNDSGSTPPTNSTGGKIKMKSFKTKEVLQLRKAPSTSAAKIASNMPKGTVIKFDDVVIADGHIWAVQPRGDGSKGYAAIGPITAYGTVS</sequence>
<evidence type="ECO:0000256" key="1">
    <source>
        <dbReference type="ARBA" id="ARBA00007074"/>
    </source>
</evidence>
<dbReference type="AlphaFoldDB" id="A0AAW8TYX6"/>
<dbReference type="InterPro" id="IPR038765">
    <property type="entry name" value="Papain-like_cys_pep_sf"/>
</dbReference>
<comment type="similarity">
    <text evidence="1">Belongs to the peptidase C40 family.</text>
</comment>
<dbReference type="GO" id="GO:0006508">
    <property type="term" value="P:proteolysis"/>
    <property type="evidence" value="ECO:0007669"/>
    <property type="project" value="UniProtKB-KW"/>
</dbReference>
<accession>A0AAW8TYX6</accession>
<keyword evidence="2" id="KW-0645">Protease</keyword>
<name>A0AAW8TYX6_9ENTE</name>
<dbReference type="InterPro" id="IPR000064">
    <property type="entry name" value="NLP_P60_dom"/>
</dbReference>
<dbReference type="Pfam" id="PF25309">
    <property type="entry name" value="ELLD"/>
    <property type="match status" value="2"/>
</dbReference>
<keyword evidence="4" id="KW-0788">Thiol protease</keyword>
<feature type="domain" description="NlpC/P60" evidence="5">
    <location>
        <begin position="2"/>
        <end position="144"/>
    </location>
</feature>
<gene>
    <name evidence="6" type="ORF">P7H43_06230</name>
</gene>
<organism evidence="6 7">
    <name type="scientific">Enterococcus asini</name>
    <dbReference type="NCBI Taxonomy" id="57732"/>
    <lineage>
        <taxon>Bacteria</taxon>
        <taxon>Bacillati</taxon>
        <taxon>Bacillota</taxon>
        <taxon>Bacilli</taxon>
        <taxon>Lactobacillales</taxon>
        <taxon>Enterococcaceae</taxon>
        <taxon>Enterococcus</taxon>
    </lineage>
</organism>
<dbReference type="InterPro" id="IPR003646">
    <property type="entry name" value="SH3-like_bac-type"/>
</dbReference>
<dbReference type="EMBL" id="JARQBJ010000002">
    <property type="protein sequence ID" value="MDT2810075.1"/>
    <property type="molecule type" value="Genomic_DNA"/>
</dbReference>
<evidence type="ECO:0000313" key="6">
    <source>
        <dbReference type="EMBL" id="MDT2810075.1"/>
    </source>
</evidence>
<reference evidence="6" key="1">
    <citation type="submission" date="2023-03" db="EMBL/GenBank/DDBJ databases">
        <authorList>
            <person name="Shen W."/>
            <person name="Cai J."/>
        </authorList>
    </citation>
    <scope>NUCLEOTIDE SEQUENCE</scope>
    <source>
        <strain evidence="6">B226-2</strain>
    </source>
</reference>
<dbReference type="RefSeq" id="WP_311835307.1">
    <property type="nucleotide sequence ID" value="NZ_JARQBJ010000002.1"/>
</dbReference>
<dbReference type="Proteomes" id="UP001256711">
    <property type="component" value="Unassembled WGS sequence"/>
</dbReference>
<dbReference type="SUPFAM" id="SSF54001">
    <property type="entry name" value="Cysteine proteinases"/>
    <property type="match status" value="1"/>
</dbReference>
<protein>
    <submittedName>
        <fullName evidence="6">NlpC/P60 family protein</fullName>
    </submittedName>
</protein>
<dbReference type="Gene3D" id="3.90.1720.10">
    <property type="entry name" value="endopeptidase domain like (from Nostoc punctiforme)"/>
    <property type="match status" value="1"/>
</dbReference>
<proteinExistence type="inferred from homology"/>
<dbReference type="SMART" id="SM00287">
    <property type="entry name" value="SH3b"/>
    <property type="match status" value="1"/>
</dbReference>
<evidence type="ECO:0000256" key="3">
    <source>
        <dbReference type="ARBA" id="ARBA00022801"/>
    </source>
</evidence>
<dbReference type="GO" id="GO:0008234">
    <property type="term" value="F:cysteine-type peptidase activity"/>
    <property type="evidence" value="ECO:0007669"/>
    <property type="project" value="UniProtKB-KW"/>
</dbReference>